<dbReference type="EMBL" id="GBRH01234658">
    <property type="protein sequence ID" value="JAD63237.1"/>
    <property type="molecule type" value="Transcribed_RNA"/>
</dbReference>
<protein>
    <submittedName>
        <fullName evidence="1">Uncharacterized protein</fullName>
    </submittedName>
</protein>
<organism evidence="1">
    <name type="scientific">Arundo donax</name>
    <name type="common">Giant reed</name>
    <name type="synonym">Donax arundinaceus</name>
    <dbReference type="NCBI Taxonomy" id="35708"/>
    <lineage>
        <taxon>Eukaryota</taxon>
        <taxon>Viridiplantae</taxon>
        <taxon>Streptophyta</taxon>
        <taxon>Embryophyta</taxon>
        <taxon>Tracheophyta</taxon>
        <taxon>Spermatophyta</taxon>
        <taxon>Magnoliopsida</taxon>
        <taxon>Liliopsida</taxon>
        <taxon>Poales</taxon>
        <taxon>Poaceae</taxon>
        <taxon>PACMAD clade</taxon>
        <taxon>Arundinoideae</taxon>
        <taxon>Arundineae</taxon>
        <taxon>Arundo</taxon>
    </lineage>
</organism>
<reference evidence="1" key="2">
    <citation type="journal article" date="2015" name="Data Brief">
        <title>Shoot transcriptome of the giant reed, Arundo donax.</title>
        <authorList>
            <person name="Barrero R.A."/>
            <person name="Guerrero F.D."/>
            <person name="Moolhuijzen P."/>
            <person name="Goolsby J.A."/>
            <person name="Tidwell J."/>
            <person name="Bellgard S.E."/>
            <person name="Bellgard M.I."/>
        </authorList>
    </citation>
    <scope>NUCLEOTIDE SEQUENCE</scope>
    <source>
        <tissue evidence="1">Shoot tissue taken approximately 20 cm above the soil surface</tissue>
    </source>
</reference>
<sequence>MRLNTALQTLIIPRMASNHGPARNINDNLQGKIID</sequence>
<dbReference type="AlphaFoldDB" id="A0A0A9BVD8"/>
<reference evidence="1" key="1">
    <citation type="submission" date="2014-09" db="EMBL/GenBank/DDBJ databases">
        <authorList>
            <person name="Magalhaes I.L.F."/>
            <person name="Oliveira U."/>
            <person name="Santos F.R."/>
            <person name="Vidigal T.H.D.A."/>
            <person name="Brescovit A.D."/>
            <person name="Santos A.J."/>
        </authorList>
    </citation>
    <scope>NUCLEOTIDE SEQUENCE</scope>
    <source>
        <tissue evidence="1">Shoot tissue taken approximately 20 cm above the soil surface</tissue>
    </source>
</reference>
<accession>A0A0A9BVD8</accession>
<proteinExistence type="predicted"/>
<name>A0A0A9BVD8_ARUDO</name>
<evidence type="ECO:0000313" key="1">
    <source>
        <dbReference type="EMBL" id="JAD63237.1"/>
    </source>
</evidence>